<accession>A0AAV6GB26</accession>
<dbReference type="AlphaFoldDB" id="A0AAV6GB26"/>
<evidence type="ECO:0000313" key="2">
    <source>
        <dbReference type="Proteomes" id="UP000823561"/>
    </source>
</evidence>
<gene>
    <name evidence="1" type="ORF">AALO_G00186260</name>
</gene>
<dbReference type="Proteomes" id="UP000823561">
    <property type="component" value="Chromosome 14"/>
</dbReference>
<proteinExistence type="predicted"/>
<organism evidence="1 2">
    <name type="scientific">Alosa alosa</name>
    <name type="common">allis shad</name>
    <dbReference type="NCBI Taxonomy" id="278164"/>
    <lineage>
        <taxon>Eukaryota</taxon>
        <taxon>Metazoa</taxon>
        <taxon>Chordata</taxon>
        <taxon>Craniata</taxon>
        <taxon>Vertebrata</taxon>
        <taxon>Euteleostomi</taxon>
        <taxon>Actinopterygii</taxon>
        <taxon>Neopterygii</taxon>
        <taxon>Teleostei</taxon>
        <taxon>Clupei</taxon>
        <taxon>Clupeiformes</taxon>
        <taxon>Clupeoidei</taxon>
        <taxon>Clupeidae</taxon>
        <taxon>Alosa</taxon>
    </lineage>
</organism>
<sequence length="78" mass="9058">MLMRKCLSQEPLEIRICIKYASPPRDPSSLHKVPNTSGIFKPLLTDRGQAKSRDSYSHFPAVQKYLRNIFQIITQRKI</sequence>
<dbReference type="EMBL" id="JADWDJ010000014">
    <property type="protein sequence ID" value="KAG5269891.1"/>
    <property type="molecule type" value="Genomic_DNA"/>
</dbReference>
<comment type="caution">
    <text evidence="1">The sequence shown here is derived from an EMBL/GenBank/DDBJ whole genome shotgun (WGS) entry which is preliminary data.</text>
</comment>
<name>A0AAV6GB26_9TELE</name>
<evidence type="ECO:0000313" key="1">
    <source>
        <dbReference type="EMBL" id="KAG5269891.1"/>
    </source>
</evidence>
<reference evidence="1" key="1">
    <citation type="submission" date="2020-10" db="EMBL/GenBank/DDBJ databases">
        <title>Chromosome-scale genome assembly of the Allis shad, Alosa alosa.</title>
        <authorList>
            <person name="Margot Z."/>
            <person name="Christophe K."/>
            <person name="Cabau C."/>
            <person name="Louis A."/>
            <person name="Berthelot C."/>
            <person name="Parey E."/>
            <person name="Roest Crollius H."/>
            <person name="Montfort J."/>
            <person name="Robinson-Rechavi M."/>
            <person name="Bucao C."/>
            <person name="Bouchez O."/>
            <person name="Gislard M."/>
            <person name="Lluch J."/>
            <person name="Milhes M."/>
            <person name="Lampietro C."/>
            <person name="Lopez Roques C."/>
            <person name="Donnadieu C."/>
            <person name="Braasch I."/>
            <person name="Desvignes T."/>
            <person name="Postlethwait J."/>
            <person name="Bobe J."/>
            <person name="Guiguen Y."/>
        </authorList>
    </citation>
    <scope>NUCLEOTIDE SEQUENCE</scope>
    <source>
        <strain evidence="1">M-15738</strain>
        <tissue evidence="1">Blood</tissue>
    </source>
</reference>
<keyword evidence="2" id="KW-1185">Reference proteome</keyword>
<protein>
    <submittedName>
        <fullName evidence="1">Uncharacterized protein</fullName>
    </submittedName>
</protein>